<evidence type="ECO:0000313" key="3">
    <source>
        <dbReference type="EMBL" id="MBO8188212.1"/>
    </source>
</evidence>
<dbReference type="Proteomes" id="UP001518976">
    <property type="component" value="Unassembled WGS sequence"/>
</dbReference>
<dbReference type="RefSeq" id="WP_209267006.1">
    <property type="nucleotide sequence ID" value="NZ_JAFFZN010000022.1"/>
</dbReference>
<dbReference type="CDD" id="cd03441">
    <property type="entry name" value="R_hydratase_like"/>
    <property type="match status" value="1"/>
</dbReference>
<dbReference type="InterPro" id="IPR016709">
    <property type="entry name" value="HadA-like"/>
</dbReference>
<proteinExistence type="inferred from homology"/>
<evidence type="ECO:0000256" key="1">
    <source>
        <dbReference type="HAMAP-Rule" id="MF_00799"/>
    </source>
</evidence>
<feature type="domain" description="FAS1-like dehydratase" evidence="2">
    <location>
        <begin position="6"/>
        <end position="137"/>
    </location>
</feature>
<dbReference type="HAMAP" id="MF_00799">
    <property type="entry name" value="UPF0336"/>
    <property type="match status" value="1"/>
</dbReference>
<protein>
    <recommendedName>
        <fullName evidence="1">UPF0336 protein JW592_22470</fullName>
    </recommendedName>
</protein>
<organism evidence="3 4">
    <name type="scientific">Streptomyces spirodelae</name>
    <dbReference type="NCBI Taxonomy" id="2812904"/>
    <lineage>
        <taxon>Bacteria</taxon>
        <taxon>Bacillati</taxon>
        <taxon>Actinomycetota</taxon>
        <taxon>Actinomycetes</taxon>
        <taxon>Kitasatosporales</taxon>
        <taxon>Streptomycetaceae</taxon>
        <taxon>Streptomyces</taxon>
    </lineage>
</organism>
<dbReference type="InterPro" id="IPR050965">
    <property type="entry name" value="UPF0336/Enoyl-CoA_hydratase"/>
</dbReference>
<reference evidence="3 4" key="1">
    <citation type="submission" date="2021-02" db="EMBL/GenBank/DDBJ databases">
        <title>Streptomyces spirodelae sp. nov., isolated from duckweed.</title>
        <authorList>
            <person name="Saimee Y."/>
            <person name="Duangmal K."/>
        </authorList>
    </citation>
    <scope>NUCLEOTIDE SEQUENCE [LARGE SCALE GENOMIC DNA]</scope>
    <source>
        <strain evidence="3 4">DW4-2</strain>
    </source>
</reference>
<comment type="similarity">
    <text evidence="1">Belongs to the UPF0336 family.</text>
</comment>
<dbReference type="PANTHER" id="PTHR43437">
    <property type="entry name" value="HYDROXYACYL-THIOESTER DEHYDRATASE TYPE 2, MITOCHONDRIAL-RELATED"/>
    <property type="match status" value="1"/>
</dbReference>
<name>A0ABS3WZG6_9ACTN</name>
<dbReference type="PIRSF" id="PIRSF018072">
    <property type="entry name" value="UCP018072"/>
    <property type="match status" value="1"/>
</dbReference>
<dbReference type="Pfam" id="PF13452">
    <property type="entry name" value="FAS1_DH_region"/>
    <property type="match status" value="1"/>
</dbReference>
<dbReference type="EMBL" id="JAFFZN010000022">
    <property type="protein sequence ID" value="MBO8188212.1"/>
    <property type="molecule type" value="Genomic_DNA"/>
</dbReference>
<dbReference type="Gene3D" id="3.10.129.10">
    <property type="entry name" value="Hotdog Thioesterase"/>
    <property type="match status" value="1"/>
</dbReference>
<evidence type="ECO:0000259" key="2">
    <source>
        <dbReference type="Pfam" id="PF13452"/>
    </source>
</evidence>
<dbReference type="InterPro" id="IPR039569">
    <property type="entry name" value="FAS1-like_DH_region"/>
</dbReference>
<dbReference type="SUPFAM" id="SSF54637">
    <property type="entry name" value="Thioesterase/thiol ester dehydrase-isomerase"/>
    <property type="match status" value="1"/>
</dbReference>
<comment type="caution">
    <text evidence="3">The sequence shown here is derived from an EMBL/GenBank/DDBJ whole genome shotgun (WGS) entry which is preliminary data.</text>
</comment>
<gene>
    <name evidence="3" type="ORF">JW592_22470</name>
</gene>
<keyword evidence="4" id="KW-1185">Reference proteome</keyword>
<evidence type="ECO:0000313" key="4">
    <source>
        <dbReference type="Proteomes" id="UP001518976"/>
    </source>
</evidence>
<dbReference type="PANTHER" id="PTHR43437:SF3">
    <property type="entry name" value="HYDROXYACYL-THIOESTER DEHYDRATASE TYPE 2, MITOCHONDRIAL"/>
    <property type="match status" value="1"/>
</dbReference>
<sequence>MALDQSFVGRTYPPSRPYEVAREKIREFAEAIGDDNPAYTDAEAAKALGHPDVIAPPTFVFTVTFQEAANVIRDPKLGLDYDRVVHGDQRFAYHRPVRAGDRLSVTSTIEGIKSLAGNEILDIRGEVSDAAGEPVVTVFTKLVARAAEAAEGE</sequence>
<dbReference type="InterPro" id="IPR029069">
    <property type="entry name" value="HotDog_dom_sf"/>
</dbReference>
<accession>A0ABS3WZG6</accession>